<evidence type="ECO:0000313" key="2">
    <source>
        <dbReference type="EMBL" id="EFH60040.1"/>
    </source>
</evidence>
<accession>D7LB64</accession>
<protein>
    <submittedName>
        <fullName evidence="2">Predicted protein</fullName>
    </submittedName>
</protein>
<keyword evidence="3" id="KW-1185">Reference proteome</keyword>
<name>D7LB64_ARALL</name>
<organism evidence="3">
    <name type="scientific">Arabidopsis lyrata subsp. lyrata</name>
    <name type="common">Lyre-leaved rock-cress</name>
    <dbReference type="NCBI Taxonomy" id="81972"/>
    <lineage>
        <taxon>Eukaryota</taxon>
        <taxon>Viridiplantae</taxon>
        <taxon>Streptophyta</taxon>
        <taxon>Embryophyta</taxon>
        <taxon>Tracheophyta</taxon>
        <taxon>Spermatophyta</taxon>
        <taxon>Magnoliopsida</taxon>
        <taxon>eudicotyledons</taxon>
        <taxon>Gunneridae</taxon>
        <taxon>Pentapetalae</taxon>
        <taxon>rosids</taxon>
        <taxon>malvids</taxon>
        <taxon>Brassicales</taxon>
        <taxon>Brassicaceae</taxon>
        <taxon>Camelineae</taxon>
        <taxon>Arabidopsis</taxon>
    </lineage>
</organism>
<gene>
    <name evidence="2" type="ORF">ARALYDRAFT_899539</name>
</gene>
<feature type="compositionally biased region" description="Basic and acidic residues" evidence="1">
    <location>
        <begin position="119"/>
        <end position="130"/>
    </location>
</feature>
<dbReference type="HOGENOM" id="CLU_1549718_0_0_1"/>
<dbReference type="EMBL" id="GL348715">
    <property type="protein sequence ID" value="EFH60040.1"/>
    <property type="molecule type" value="Genomic_DNA"/>
</dbReference>
<feature type="compositionally biased region" description="Basic and acidic residues" evidence="1">
    <location>
        <begin position="1"/>
        <end position="21"/>
    </location>
</feature>
<dbReference type="Proteomes" id="UP000008694">
    <property type="component" value="Unassembled WGS sequence"/>
</dbReference>
<feature type="region of interest" description="Disordered" evidence="1">
    <location>
        <begin position="1"/>
        <end position="137"/>
    </location>
</feature>
<feature type="compositionally biased region" description="Basic and acidic residues" evidence="1">
    <location>
        <begin position="61"/>
        <end position="105"/>
    </location>
</feature>
<dbReference type="Gramene" id="scaffold_303509.1">
    <property type="protein sequence ID" value="scaffold_303509.1"/>
    <property type="gene ID" value="scaffold_303509.1"/>
</dbReference>
<evidence type="ECO:0000256" key="1">
    <source>
        <dbReference type="SAM" id="MobiDB-lite"/>
    </source>
</evidence>
<reference evidence="3" key="1">
    <citation type="journal article" date="2011" name="Nat. Genet.">
        <title>The Arabidopsis lyrata genome sequence and the basis of rapid genome size change.</title>
        <authorList>
            <person name="Hu T.T."/>
            <person name="Pattyn P."/>
            <person name="Bakker E.G."/>
            <person name="Cao J."/>
            <person name="Cheng J.-F."/>
            <person name="Clark R.M."/>
            <person name="Fahlgren N."/>
            <person name="Fawcett J.A."/>
            <person name="Grimwood J."/>
            <person name="Gundlach H."/>
            <person name="Haberer G."/>
            <person name="Hollister J.D."/>
            <person name="Ossowski S."/>
            <person name="Ottilar R.P."/>
            <person name="Salamov A.A."/>
            <person name="Schneeberger K."/>
            <person name="Spannagl M."/>
            <person name="Wang X."/>
            <person name="Yang L."/>
            <person name="Nasrallah M.E."/>
            <person name="Bergelson J."/>
            <person name="Carrington J.C."/>
            <person name="Gaut B.S."/>
            <person name="Schmutz J."/>
            <person name="Mayer K.F.X."/>
            <person name="Van de Peer Y."/>
            <person name="Grigoriev I.V."/>
            <person name="Nordborg M."/>
            <person name="Weigel D."/>
            <person name="Guo Y.-L."/>
        </authorList>
    </citation>
    <scope>NUCLEOTIDE SEQUENCE [LARGE SCALE GENOMIC DNA]</scope>
    <source>
        <strain evidence="3">cv. MN47</strain>
    </source>
</reference>
<evidence type="ECO:0000313" key="3">
    <source>
        <dbReference type="Proteomes" id="UP000008694"/>
    </source>
</evidence>
<sequence length="173" mass="19124">MARVIEGGREYESTERSREASTTDVAVPTKAPLDASVPTEDPTDSAVAVFVPRVDASVLELSDREGKDSVRESNEDVRESDKEVSESDKEVSESKEKEKEVRELSIDGQGCDNEEEERVGDAEGGERSGDNEEEDVAGVVKVSNSLYLLYMVLKVSNKHSCTQLYVFEYAEYS</sequence>
<proteinExistence type="predicted"/>
<dbReference type="AlphaFoldDB" id="D7LB64"/>